<organism evidence="3 4">
    <name type="scientific">Corynebacterium propinquum</name>
    <dbReference type="NCBI Taxonomy" id="43769"/>
    <lineage>
        <taxon>Bacteria</taxon>
        <taxon>Bacillati</taxon>
        <taxon>Actinomycetota</taxon>
        <taxon>Actinomycetes</taxon>
        <taxon>Mycobacteriales</taxon>
        <taxon>Corynebacteriaceae</taxon>
        <taxon>Corynebacterium</taxon>
    </lineage>
</organism>
<reference evidence="3 5" key="1">
    <citation type="submission" date="2023-05" db="EMBL/GenBank/DDBJ databases">
        <title>Metabolic capabilities are highly conserved among human nasal-associated Corynebacterium species in pangenomic analyses.</title>
        <authorList>
            <person name="Tran T.H."/>
            <person name="Roberts A.Q."/>
            <person name="Escapa I.F."/>
            <person name="Gao W."/>
            <person name="Conlan S."/>
            <person name="Kong H."/>
            <person name="Segre J.A."/>
            <person name="Kelly M.S."/>
            <person name="Lemon K.P."/>
        </authorList>
    </citation>
    <scope>NUCLEOTIDE SEQUENCE</scope>
    <source>
        <strain evidence="3">KPL2654</strain>
        <strain evidence="2 5">KPL2811</strain>
    </source>
</reference>
<feature type="compositionally biased region" description="Low complexity" evidence="1">
    <location>
        <begin position="126"/>
        <end position="136"/>
    </location>
</feature>
<feature type="region of interest" description="Disordered" evidence="1">
    <location>
        <begin position="126"/>
        <end position="181"/>
    </location>
</feature>
<sequence length="181" mass="20327">MIDLVYADRDCKSPNMALLAATSRTLGGFLGHDPNFAHRFSRSPFYTGESPDRYIWYRQHHRIDRLSDFIREVREVADEPQHVSPRQEFSSGRELIETVKARREPAQAFRAIAKPWPGGCVVMSPRARPTPTAHRPPVMPPQANARPCPPWAAEAAKKPPRGGKQTPKENTPRASGKPARS</sequence>
<comment type="caution">
    <text evidence="3">The sequence shown here is derived from an EMBL/GenBank/DDBJ whole genome shotgun (WGS) entry which is preliminary data.</text>
</comment>
<evidence type="ECO:0000313" key="2">
    <source>
        <dbReference type="EMBL" id="MDK4300603.1"/>
    </source>
</evidence>
<evidence type="ECO:0000313" key="4">
    <source>
        <dbReference type="Proteomes" id="UP001226160"/>
    </source>
</evidence>
<dbReference type="RefSeq" id="WP_236588370.1">
    <property type="nucleotide sequence ID" value="NZ_CABIYR010000010.1"/>
</dbReference>
<accession>A0AAP4BVH1</accession>
<name>A0AAP4BVH1_9CORY</name>
<dbReference type="InterPro" id="IPR004322">
    <property type="entry name" value="Plasmid_replicase_bac"/>
</dbReference>
<gene>
    <name evidence="2" type="ORF">QPX45_04980</name>
    <name evidence="3" type="ORF">QPX54_08730</name>
</gene>
<dbReference type="EMBL" id="JASNVP010000008">
    <property type="protein sequence ID" value="MDK4326583.1"/>
    <property type="molecule type" value="Genomic_DNA"/>
</dbReference>
<dbReference type="Proteomes" id="UP001243856">
    <property type="component" value="Unassembled WGS sequence"/>
</dbReference>
<dbReference type="Proteomes" id="UP001226160">
    <property type="component" value="Unassembled WGS sequence"/>
</dbReference>
<dbReference type="EMBL" id="JASNVK010000007">
    <property type="protein sequence ID" value="MDK4300603.1"/>
    <property type="molecule type" value="Genomic_DNA"/>
</dbReference>
<dbReference type="AlphaFoldDB" id="A0AAP4BVH1"/>
<evidence type="ECO:0000313" key="3">
    <source>
        <dbReference type="EMBL" id="MDK4326583.1"/>
    </source>
</evidence>
<protein>
    <submittedName>
        <fullName evidence="3">Replication initiation protein</fullName>
    </submittedName>
</protein>
<keyword evidence="5" id="KW-1185">Reference proteome</keyword>
<dbReference type="Pfam" id="PF03090">
    <property type="entry name" value="Replicase"/>
    <property type="match status" value="1"/>
</dbReference>
<evidence type="ECO:0000313" key="5">
    <source>
        <dbReference type="Proteomes" id="UP001243856"/>
    </source>
</evidence>
<proteinExistence type="predicted"/>
<evidence type="ECO:0000256" key="1">
    <source>
        <dbReference type="SAM" id="MobiDB-lite"/>
    </source>
</evidence>